<evidence type="ECO:0000256" key="1">
    <source>
        <dbReference type="ARBA" id="ARBA00023002"/>
    </source>
</evidence>
<protein>
    <recommendedName>
        <fullName evidence="4">FAD-dependent oxidoreductase domain-containing protein 2</fullName>
    </recommendedName>
</protein>
<dbReference type="GO" id="GO:0004497">
    <property type="term" value="F:monooxygenase activity"/>
    <property type="evidence" value="ECO:0007669"/>
    <property type="project" value="TreeGrafter"/>
</dbReference>
<dbReference type="InterPro" id="IPR050982">
    <property type="entry name" value="Auxin_biosynth/cation_transpt"/>
</dbReference>
<dbReference type="GO" id="GO:0050660">
    <property type="term" value="F:flavin adenine dinucleotide binding"/>
    <property type="evidence" value="ECO:0007669"/>
    <property type="project" value="TreeGrafter"/>
</dbReference>
<dbReference type="EMBL" id="WNYA01000009">
    <property type="protein sequence ID" value="KAG8556323.1"/>
    <property type="molecule type" value="Genomic_DNA"/>
</dbReference>
<dbReference type="Proteomes" id="UP000824782">
    <property type="component" value="Unassembled WGS sequence"/>
</dbReference>
<dbReference type="Pfam" id="PF13738">
    <property type="entry name" value="Pyr_redox_3"/>
    <property type="match status" value="1"/>
</dbReference>
<gene>
    <name evidence="2" type="ORF">GDO81_018027</name>
</gene>
<dbReference type="FunFam" id="3.50.50.60:FF:000300">
    <property type="entry name" value="FAD-dependent oxidoreductase domain-containing 2"/>
    <property type="match status" value="1"/>
</dbReference>
<dbReference type="PANTHER" id="PTHR43539:SF23">
    <property type="entry name" value="FAD-DEPENDENT OXIDOREDUCTASE DOMAIN-CONTAINING PROTEIN 2"/>
    <property type="match status" value="1"/>
</dbReference>
<reference evidence="2" key="1">
    <citation type="thesis" date="2020" institute="ProQuest LLC" country="789 East Eisenhower Parkway, Ann Arbor, MI, USA">
        <title>Comparative Genomics and Chromosome Evolution.</title>
        <authorList>
            <person name="Mudd A.B."/>
        </authorList>
    </citation>
    <scope>NUCLEOTIDE SEQUENCE</scope>
    <source>
        <strain evidence="2">237g6f4</strain>
        <tissue evidence="2">Blood</tissue>
    </source>
</reference>
<dbReference type="InterPro" id="IPR036188">
    <property type="entry name" value="FAD/NAD-bd_sf"/>
</dbReference>
<dbReference type="AlphaFoldDB" id="A0AAV7A895"/>
<proteinExistence type="predicted"/>
<evidence type="ECO:0000313" key="3">
    <source>
        <dbReference type="Proteomes" id="UP000824782"/>
    </source>
</evidence>
<sequence length="634" mass="73680">MCMLPLNCLFFLLHRMHIFIGFLLLPSVFSQLITHDYCVLGAGPGGLQIAKFLDEAGRDYIVFERSQGPGSFFQHFPRHRKLISINKRFTGSKNKEFNFRHDWNSLLSQDESLRFSHYSHDFFPHADDMVKYLQNFSTALNVLYDREIRNVRMKASYDAWNGHYFLLEDQTVQEYLCNVLLVATGLSVLNKLKFPGEEYTEGYETISIDPSNFTGQSVLILGRGNSAFETAENILSSTNFVHMIGRSRVRLSWSTHYVGDLRAVNNGLLDTYQLKSLDGLLERDFSDLAIIRDDSGKLYFTLKLKKKQNSTLNESMKSATILRQNHRDNLATRDPYDRVIRCLGWKFDFSIYDRSVRLKPASGLKSKYPFLKPNYEAKYSQGLFVIGTASHAIDFRKSAGGFIHGFRYTARTVHRLMENRYHHIPWPSTHYPISQLPNVLLRRINEASGLYQMFEILVDVILLGLDSTTFEYLEEVPVGTIPTLAENTGRKIYNTGVFILIMEYGKNFSGPEKDVFHYNRAIGEAKAAWRSNFLHPVIYYYRQLPSEQQMDFRPHGWPLPRPDYIHHVVEDFLTHWTGPNSHILPLRRFLENCLQKDLRAFYSDHCFVFSLTHQTLPIFCQQVYLQNQGLKRKR</sequence>
<accession>A0AAV7A895</accession>
<comment type="caution">
    <text evidence="2">The sequence shown here is derived from an EMBL/GenBank/DDBJ whole genome shotgun (WGS) entry which is preliminary data.</text>
</comment>
<evidence type="ECO:0000313" key="2">
    <source>
        <dbReference type="EMBL" id="KAG8556323.1"/>
    </source>
</evidence>
<organism evidence="2 3">
    <name type="scientific">Engystomops pustulosus</name>
    <name type="common">Tungara frog</name>
    <name type="synonym">Physalaemus pustulosus</name>
    <dbReference type="NCBI Taxonomy" id="76066"/>
    <lineage>
        <taxon>Eukaryota</taxon>
        <taxon>Metazoa</taxon>
        <taxon>Chordata</taxon>
        <taxon>Craniata</taxon>
        <taxon>Vertebrata</taxon>
        <taxon>Euteleostomi</taxon>
        <taxon>Amphibia</taxon>
        <taxon>Batrachia</taxon>
        <taxon>Anura</taxon>
        <taxon>Neobatrachia</taxon>
        <taxon>Hyloidea</taxon>
        <taxon>Leptodactylidae</taxon>
        <taxon>Leiuperinae</taxon>
        <taxon>Engystomops</taxon>
    </lineage>
</organism>
<keyword evidence="1" id="KW-0560">Oxidoreductase</keyword>
<dbReference type="Gene3D" id="3.50.50.60">
    <property type="entry name" value="FAD/NAD(P)-binding domain"/>
    <property type="match status" value="2"/>
</dbReference>
<dbReference type="GO" id="GO:0036503">
    <property type="term" value="P:ERAD pathway"/>
    <property type="evidence" value="ECO:0007669"/>
    <property type="project" value="TreeGrafter"/>
</dbReference>
<dbReference type="PANTHER" id="PTHR43539">
    <property type="entry name" value="FLAVIN-BINDING MONOOXYGENASE-LIKE PROTEIN (AFU_ORTHOLOGUE AFUA_4G09220)"/>
    <property type="match status" value="1"/>
</dbReference>
<name>A0AAV7A895_ENGPU</name>
<keyword evidence="3" id="KW-1185">Reference proteome</keyword>
<evidence type="ECO:0008006" key="4">
    <source>
        <dbReference type="Google" id="ProtNLM"/>
    </source>
</evidence>
<dbReference type="GO" id="GO:0005788">
    <property type="term" value="C:endoplasmic reticulum lumen"/>
    <property type="evidence" value="ECO:0007669"/>
    <property type="project" value="TreeGrafter"/>
</dbReference>
<dbReference type="SUPFAM" id="SSF51905">
    <property type="entry name" value="FAD/NAD(P)-binding domain"/>
    <property type="match status" value="1"/>
</dbReference>